<evidence type="ECO:0000313" key="2">
    <source>
        <dbReference type="Proteomes" id="UP001238450"/>
    </source>
</evidence>
<organism evidence="1 2">
    <name type="scientific">Croceifilum oryzae</name>
    <dbReference type="NCBI Taxonomy" id="1553429"/>
    <lineage>
        <taxon>Bacteria</taxon>
        <taxon>Bacillati</taxon>
        <taxon>Bacillota</taxon>
        <taxon>Bacilli</taxon>
        <taxon>Bacillales</taxon>
        <taxon>Thermoactinomycetaceae</taxon>
        <taxon>Croceifilum</taxon>
    </lineage>
</organism>
<dbReference type="RefSeq" id="WP_307254652.1">
    <property type="nucleotide sequence ID" value="NZ_JAUSUV010000017.1"/>
</dbReference>
<dbReference type="Proteomes" id="UP001238450">
    <property type="component" value="Unassembled WGS sequence"/>
</dbReference>
<dbReference type="AlphaFoldDB" id="A0AAJ1WTE8"/>
<sequence>MRNVVQLDFETADKIKEFLCAAEATPETLEDWISQNSDLVCPPDHPSILPQDE</sequence>
<evidence type="ECO:0000313" key="1">
    <source>
        <dbReference type="EMBL" id="MDQ0418735.1"/>
    </source>
</evidence>
<proteinExistence type="predicted"/>
<gene>
    <name evidence="1" type="ORF">J2Z48_002939</name>
</gene>
<comment type="caution">
    <text evidence="1">The sequence shown here is derived from an EMBL/GenBank/DDBJ whole genome shotgun (WGS) entry which is preliminary data.</text>
</comment>
<dbReference type="EMBL" id="JAUSUV010000017">
    <property type="protein sequence ID" value="MDQ0418735.1"/>
    <property type="molecule type" value="Genomic_DNA"/>
</dbReference>
<keyword evidence="2" id="KW-1185">Reference proteome</keyword>
<reference evidence="1 2" key="1">
    <citation type="submission" date="2023-07" db="EMBL/GenBank/DDBJ databases">
        <title>Genomic Encyclopedia of Type Strains, Phase IV (KMG-IV): sequencing the most valuable type-strain genomes for metagenomic binning, comparative biology and taxonomic classification.</title>
        <authorList>
            <person name="Goeker M."/>
        </authorList>
    </citation>
    <scope>NUCLEOTIDE SEQUENCE [LARGE SCALE GENOMIC DNA]</scope>
    <source>
        <strain evidence="1 2">DSM 46876</strain>
    </source>
</reference>
<accession>A0AAJ1WTE8</accession>
<protein>
    <submittedName>
        <fullName evidence="1">Uncharacterized protein</fullName>
    </submittedName>
</protein>
<name>A0AAJ1WTE8_9BACL</name>